<organism evidence="2 3">
    <name type="scientific">Armillaria luteobubalina</name>
    <dbReference type="NCBI Taxonomy" id="153913"/>
    <lineage>
        <taxon>Eukaryota</taxon>
        <taxon>Fungi</taxon>
        <taxon>Dikarya</taxon>
        <taxon>Basidiomycota</taxon>
        <taxon>Agaricomycotina</taxon>
        <taxon>Agaricomycetes</taxon>
        <taxon>Agaricomycetidae</taxon>
        <taxon>Agaricales</taxon>
        <taxon>Marasmiineae</taxon>
        <taxon>Physalacriaceae</taxon>
        <taxon>Armillaria</taxon>
    </lineage>
</organism>
<keyword evidence="3" id="KW-1185">Reference proteome</keyword>
<evidence type="ECO:0000313" key="3">
    <source>
        <dbReference type="Proteomes" id="UP001175228"/>
    </source>
</evidence>
<dbReference type="EMBL" id="JAUEPU010000063">
    <property type="protein sequence ID" value="KAK0482922.1"/>
    <property type="molecule type" value="Genomic_DNA"/>
</dbReference>
<gene>
    <name evidence="2" type="ORF">EDD18DRAFT_1112439</name>
</gene>
<evidence type="ECO:0000313" key="2">
    <source>
        <dbReference type="EMBL" id="KAK0482922.1"/>
    </source>
</evidence>
<feature type="compositionally biased region" description="Polar residues" evidence="1">
    <location>
        <begin position="217"/>
        <end position="226"/>
    </location>
</feature>
<reference evidence="2" key="1">
    <citation type="submission" date="2023-06" db="EMBL/GenBank/DDBJ databases">
        <authorList>
            <consortium name="Lawrence Berkeley National Laboratory"/>
            <person name="Ahrendt S."/>
            <person name="Sahu N."/>
            <person name="Indic B."/>
            <person name="Wong-Bajracharya J."/>
            <person name="Merenyi Z."/>
            <person name="Ke H.-M."/>
            <person name="Monk M."/>
            <person name="Kocsube S."/>
            <person name="Drula E."/>
            <person name="Lipzen A."/>
            <person name="Balint B."/>
            <person name="Henrissat B."/>
            <person name="Andreopoulos B."/>
            <person name="Martin F.M."/>
            <person name="Harder C.B."/>
            <person name="Rigling D."/>
            <person name="Ford K.L."/>
            <person name="Foster G.D."/>
            <person name="Pangilinan J."/>
            <person name="Papanicolaou A."/>
            <person name="Barry K."/>
            <person name="LaButti K."/>
            <person name="Viragh M."/>
            <person name="Koriabine M."/>
            <person name="Yan M."/>
            <person name="Riley R."/>
            <person name="Champramary S."/>
            <person name="Plett K.L."/>
            <person name="Tsai I.J."/>
            <person name="Slot J."/>
            <person name="Sipos G."/>
            <person name="Plett J."/>
            <person name="Nagy L.G."/>
            <person name="Grigoriev I.V."/>
        </authorList>
    </citation>
    <scope>NUCLEOTIDE SEQUENCE</scope>
    <source>
        <strain evidence="2">HWK02</strain>
    </source>
</reference>
<dbReference type="Proteomes" id="UP001175228">
    <property type="component" value="Unassembled WGS sequence"/>
</dbReference>
<evidence type="ECO:0000256" key="1">
    <source>
        <dbReference type="SAM" id="MobiDB-lite"/>
    </source>
</evidence>
<feature type="region of interest" description="Disordered" evidence="1">
    <location>
        <begin position="106"/>
        <end position="129"/>
    </location>
</feature>
<comment type="caution">
    <text evidence="2">The sequence shown here is derived from an EMBL/GenBank/DDBJ whole genome shotgun (WGS) entry which is preliminary data.</text>
</comment>
<name>A0AA39UBA0_9AGAR</name>
<feature type="region of interest" description="Disordered" evidence="1">
    <location>
        <begin position="207"/>
        <end position="226"/>
    </location>
</feature>
<accession>A0AA39UBA0</accession>
<proteinExistence type="predicted"/>
<dbReference type="AlphaFoldDB" id="A0AA39UBA0"/>
<sequence length="226" mass="25537">MVEKSDMAPFVSRYNNGYGISHNRSTKQHIPNKAADEPKVAVTWFLRSDEQHSPTHPYPLTLTASIMLQHLPLITRCVEFTPLAYTPLPSITVCREFTIARECSLSPPPVDRGSPPLLEASDASNDLMHSDDDNISGGALDEEGVDRLETRKSFKNQKVEEIQAICDAAVNDHSILRVYENAWPVCDILKLRLKYTSEKARWQRGKRMQQKLARVSYKSTPPEEST</sequence>
<protein>
    <submittedName>
        <fullName evidence="2">Uncharacterized protein</fullName>
    </submittedName>
</protein>